<organism evidence="1 2">
    <name type="scientific">[Myrmecia] bisecta</name>
    <dbReference type="NCBI Taxonomy" id="41462"/>
    <lineage>
        <taxon>Eukaryota</taxon>
        <taxon>Viridiplantae</taxon>
        <taxon>Chlorophyta</taxon>
        <taxon>core chlorophytes</taxon>
        <taxon>Trebouxiophyceae</taxon>
        <taxon>Trebouxiales</taxon>
        <taxon>Trebouxiaceae</taxon>
        <taxon>Myrmecia</taxon>
    </lineage>
</organism>
<evidence type="ECO:0000313" key="1">
    <source>
        <dbReference type="EMBL" id="KAK9811530.1"/>
    </source>
</evidence>
<accession>A0AAW1PP20</accession>
<proteinExistence type="predicted"/>
<reference evidence="1 2" key="1">
    <citation type="journal article" date="2024" name="Nat. Commun.">
        <title>Phylogenomics reveals the evolutionary origins of lichenization in chlorophyte algae.</title>
        <authorList>
            <person name="Puginier C."/>
            <person name="Libourel C."/>
            <person name="Otte J."/>
            <person name="Skaloud P."/>
            <person name="Haon M."/>
            <person name="Grisel S."/>
            <person name="Petersen M."/>
            <person name="Berrin J.G."/>
            <person name="Delaux P.M."/>
            <person name="Dal Grande F."/>
            <person name="Keller J."/>
        </authorList>
    </citation>
    <scope>NUCLEOTIDE SEQUENCE [LARGE SCALE GENOMIC DNA]</scope>
    <source>
        <strain evidence="1 2">SAG 2043</strain>
    </source>
</reference>
<gene>
    <name evidence="1" type="ORF">WJX72_005382</name>
</gene>
<evidence type="ECO:0000313" key="2">
    <source>
        <dbReference type="Proteomes" id="UP001489004"/>
    </source>
</evidence>
<dbReference type="EMBL" id="JALJOR010000009">
    <property type="protein sequence ID" value="KAK9811530.1"/>
    <property type="molecule type" value="Genomic_DNA"/>
</dbReference>
<protein>
    <submittedName>
        <fullName evidence="1">Uncharacterized protein</fullName>
    </submittedName>
</protein>
<keyword evidence="2" id="KW-1185">Reference proteome</keyword>
<comment type="caution">
    <text evidence="1">The sequence shown here is derived from an EMBL/GenBank/DDBJ whole genome shotgun (WGS) entry which is preliminary data.</text>
</comment>
<name>A0AAW1PP20_9CHLO</name>
<dbReference type="Proteomes" id="UP001489004">
    <property type="component" value="Unassembled WGS sequence"/>
</dbReference>
<dbReference type="AlphaFoldDB" id="A0AAW1PP20"/>
<sequence>MNTTPGGSLEPHIYLEAARHSLDPVPGSPHRSDDAAASVVTLDDLPSICDDLEAYVQKVCSSEVLQR</sequence>